<organism evidence="5 6">
    <name type="scientific">Zhongshania aquimaris</name>
    <dbReference type="NCBI Taxonomy" id="2857107"/>
    <lineage>
        <taxon>Bacteria</taxon>
        <taxon>Pseudomonadati</taxon>
        <taxon>Pseudomonadota</taxon>
        <taxon>Gammaproteobacteria</taxon>
        <taxon>Cellvibrionales</taxon>
        <taxon>Spongiibacteraceae</taxon>
        <taxon>Zhongshania</taxon>
    </lineage>
</organism>
<evidence type="ECO:0000313" key="5">
    <source>
        <dbReference type="EMBL" id="MBW2941252.1"/>
    </source>
</evidence>
<dbReference type="InterPro" id="IPR039793">
    <property type="entry name" value="UROS/Hem4"/>
</dbReference>
<comment type="similarity">
    <text evidence="3">Belongs to the uroporphyrinogen-III synthase family.</text>
</comment>
<dbReference type="PANTHER" id="PTHR38042">
    <property type="entry name" value="UROPORPHYRINOGEN-III SYNTHASE, CHLOROPLASTIC"/>
    <property type="match status" value="1"/>
</dbReference>
<evidence type="ECO:0000313" key="6">
    <source>
        <dbReference type="Proteomes" id="UP001166291"/>
    </source>
</evidence>
<feature type="domain" description="Tetrapyrrole biosynthesis uroporphyrinogen III synthase" evidence="4">
    <location>
        <begin position="22"/>
        <end position="247"/>
    </location>
</feature>
<evidence type="ECO:0000259" key="4">
    <source>
        <dbReference type="Pfam" id="PF02602"/>
    </source>
</evidence>
<dbReference type="CDD" id="cd06578">
    <property type="entry name" value="HemD"/>
    <property type="match status" value="1"/>
</dbReference>
<evidence type="ECO:0000256" key="1">
    <source>
        <dbReference type="ARBA" id="ARBA00037589"/>
    </source>
</evidence>
<dbReference type="EMBL" id="JAHWDQ010000002">
    <property type="protein sequence ID" value="MBW2941252.1"/>
    <property type="molecule type" value="Genomic_DNA"/>
</dbReference>
<gene>
    <name evidence="5" type="ORF">KXJ70_10705</name>
</gene>
<comment type="pathway">
    <text evidence="3">Porphyrin-containing compound metabolism; protoporphyrin-IX biosynthesis; coproporphyrinogen-III from 5-aminolevulinate: step 3/4.</text>
</comment>
<comment type="caution">
    <text evidence="5">The sequence shown here is derived from an EMBL/GenBank/DDBJ whole genome shotgun (WGS) entry which is preliminary data.</text>
</comment>
<dbReference type="GO" id="GO:0004852">
    <property type="term" value="F:uroporphyrinogen-III synthase activity"/>
    <property type="evidence" value="ECO:0007669"/>
    <property type="project" value="UniProtKB-EC"/>
</dbReference>
<keyword evidence="6" id="KW-1185">Reference proteome</keyword>
<keyword evidence="3" id="KW-0627">Porphyrin biosynthesis</keyword>
<dbReference type="Pfam" id="PF02602">
    <property type="entry name" value="HEM4"/>
    <property type="match status" value="1"/>
</dbReference>
<dbReference type="InterPro" id="IPR003754">
    <property type="entry name" value="4pyrrol_synth_uPrphyn_synth"/>
</dbReference>
<name>A0ABS6VSH0_9GAMM</name>
<reference evidence="5" key="1">
    <citation type="submission" date="2021-07" db="EMBL/GenBank/DDBJ databases">
        <title>Zhongshania sp. CAU 1632 isolated from seawater.</title>
        <authorList>
            <person name="Kim W."/>
        </authorList>
    </citation>
    <scope>NUCLEOTIDE SEQUENCE</scope>
    <source>
        <strain evidence="5">CAU 1632</strain>
    </source>
</reference>
<comment type="catalytic activity">
    <reaction evidence="3">
        <text>hydroxymethylbilane = uroporphyrinogen III + H2O</text>
        <dbReference type="Rhea" id="RHEA:18965"/>
        <dbReference type="ChEBI" id="CHEBI:15377"/>
        <dbReference type="ChEBI" id="CHEBI:57308"/>
        <dbReference type="ChEBI" id="CHEBI:57845"/>
        <dbReference type="EC" id="4.2.1.75"/>
    </reaction>
</comment>
<dbReference type="RefSeq" id="WP_219043495.1">
    <property type="nucleotide sequence ID" value="NZ_JAHWDQ010000002.1"/>
</dbReference>
<dbReference type="EC" id="4.2.1.75" evidence="3"/>
<keyword evidence="3 5" id="KW-0456">Lyase</keyword>
<accession>A0ABS6VSH0</accession>
<proteinExistence type="inferred from homology"/>
<dbReference type="PANTHER" id="PTHR38042:SF1">
    <property type="entry name" value="UROPORPHYRINOGEN-III SYNTHASE, CHLOROPLASTIC"/>
    <property type="match status" value="1"/>
</dbReference>
<comment type="function">
    <text evidence="1 3">Catalyzes cyclization of the linear tetrapyrrole, hydroxymethylbilane, to the macrocyclic uroporphyrinogen III.</text>
</comment>
<protein>
    <recommendedName>
        <fullName evidence="2 3">Uroporphyrinogen-III synthase</fullName>
        <ecNumber evidence="3">4.2.1.75</ecNumber>
    </recommendedName>
</protein>
<evidence type="ECO:0000256" key="2">
    <source>
        <dbReference type="ARBA" id="ARBA00040167"/>
    </source>
</evidence>
<evidence type="ECO:0000256" key="3">
    <source>
        <dbReference type="RuleBase" id="RU366031"/>
    </source>
</evidence>
<sequence length="265" mass="28609">MATAKLNNLRVLVTRPADRSAEFAAALTEAGATVSLQPLLDIAPLSSPEHSEAMQKSRSLLMNLDSYQQIIFISVNAVHYGLDQIDQYWPQWPLGIQVYAIGAATAAALAERDIAVHHSAQAMNSESLLACADLQHISHSKILIIRGVGGREHLAEQLRQRGAAVDYAECYQRCKPDIDGGQLRSLLLKHSINIVALNSGETLAHFSDLMGEAALTYPVLVPGDRVADLARAQGYQIVIQADNAGTAASLAALRRYAESNSSIHH</sequence>
<dbReference type="Proteomes" id="UP001166291">
    <property type="component" value="Unassembled WGS sequence"/>
</dbReference>